<sequence length="39" mass="4221">MKTLMAPYGSPTLPGRQPHSANRLYRLAAPDRKRSGPAG</sequence>
<proteinExistence type="predicted"/>
<name>A0AAX3JAC1_9GAMM</name>
<evidence type="ECO:0000256" key="1">
    <source>
        <dbReference type="SAM" id="MobiDB-lite"/>
    </source>
</evidence>
<protein>
    <submittedName>
        <fullName evidence="2">Uncharacterized protein</fullName>
    </submittedName>
</protein>
<evidence type="ECO:0000313" key="2">
    <source>
        <dbReference type="EMBL" id="VXC37474.1"/>
    </source>
</evidence>
<accession>A0AAX3JAC1</accession>
<dbReference type="AlphaFoldDB" id="A0AAX3JAC1"/>
<dbReference type="Proteomes" id="UP000433737">
    <property type="component" value="Unassembled WGS sequence"/>
</dbReference>
<feature type="region of interest" description="Disordered" evidence="1">
    <location>
        <begin position="1"/>
        <end position="21"/>
    </location>
</feature>
<evidence type="ECO:0000313" key="3">
    <source>
        <dbReference type="Proteomes" id="UP000433737"/>
    </source>
</evidence>
<dbReference type="EMBL" id="CABWMH010000034">
    <property type="protein sequence ID" value="VXC37474.1"/>
    <property type="molecule type" value="Genomic_DNA"/>
</dbReference>
<reference evidence="2 3" key="1">
    <citation type="submission" date="2019-10" db="EMBL/GenBank/DDBJ databases">
        <authorList>
            <person name="Karimi E."/>
        </authorList>
    </citation>
    <scope>NUCLEOTIDE SEQUENCE [LARGE SCALE GENOMIC DNA]</scope>
    <source>
        <strain evidence="2">Pantoea sp. 111</strain>
    </source>
</reference>
<organism evidence="2 3">
    <name type="scientific">Pantoea brenneri</name>
    <dbReference type="NCBI Taxonomy" id="472694"/>
    <lineage>
        <taxon>Bacteria</taxon>
        <taxon>Pseudomonadati</taxon>
        <taxon>Pseudomonadota</taxon>
        <taxon>Gammaproteobacteria</taxon>
        <taxon>Enterobacterales</taxon>
        <taxon>Erwiniaceae</taxon>
        <taxon>Pantoea</taxon>
    </lineage>
</organism>
<gene>
    <name evidence="2" type="ORF">PANT111_40083</name>
</gene>
<comment type="caution">
    <text evidence="2">The sequence shown here is derived from an EMBL/GenBank/DDBJ whole genome shotgun (WGS) entry which is preliminary data.</text>
</comment>